<evidence type="ECO:0000259" key="1">
    <source>
        <dbReference type="SMART" id="SM00481"/>
    </source>
</evidence>
<evidence type="ECO:0000313" key="3">
    <source>
        <dbReference type="Proteomes" id="UP000284178"/>
    </source>
</evidence>
<dbReference type="InterPro" id="IPR004013">
    <property type="entry name" value="PHP_dom"/>
</dbReference>
<proteinExistence type="predicted"/>
<reference evidence="2 3" key="1">
    <citation type="submission" date="2018-08" db="EMBL/GenBank/DDBJ databases">
        <title>A genome reference for cultivated species of the human gut microbiota.</title>
        <authorList>
            <person name="Zou Y."/>
            <person name="Xue W."/>
            <person name="Luo G."/>
        </authorList>
    </citation>
    <scope>NUCLEOTIDE SEQUENCE [LARGE SCALE GENOMIC DNA]</scope>
    <source>
        <strain evidence="2 3">AF24-29</strain>
    </source>
</reference>
<dbReference type="CDD" id="cd07438">
    <property type="entry name" value="PHP_HisPPase_AMP"/>
    <property type="match status" value="1"/>
</dbReference>
<dbReference type="Gene3D" id="1.10.150.650">
    <property type="match status" value="1"/>
</dbReference>
<accession>A0A412G3D7</accession>
<dbReference type="SUPFAM" id="SSF89550">
    <property type="entry name" value="PHP domain-like"/>
    <property type="match status" value="1"/>
</dbReference>
<dbReference type="InterPro" id="IPR003141">
    <property type="entry name" value="Pol/His_phosphatase_N"/>
</dbReference>
<comment type="caution">
    <text evidence="2">The sequence shown here is derived from an EMBL/GenBank/DDBJ whole genome shotgun (WGS) entry which is preliminary data.</text>
</comment>
<dbReference type="PANTHER" id="PTHR42924">
    <property type="entry name" value="EXONUCLEASE"/>
    <property type="match status" value="1"/>
</dbReference>
<sequence length="279" mass="31369">MNCGRRGITMYADLHIHSWYSDGTMTVDEIVEQARARQVSLIAVTDHNQLAGSRECLQKTRGTGIRCLSGVELDAQDFGINFHILGYGVDLENGQFQEFVEANRLRLERVNELLIEKMEHAGEPVSLDEYRQFSYDRRLGGWKALHYFAAKDLVADFKQGFLMYARYHHDYCCVGFPPVREVVRQIQAAKGKAILAHPGKVIPAAKLSEVLPAVMAEGLDGIECWYPSHDAGTTQICVNYCRERDLMMTAGADCHGSFETTQIGQLETPIAQLVLKDRI</sequence>
<dbReference type="Gene3D" id="3.20.20.140">
    <property type="entry name" value="Metal-dependent hydrolases"/>
    <property type="match status" value="1"/>
</dbReference>
<feature type="domain" description="Polymerase/histidinol phosphatase N-terminal" evidence="1">
    <location>
        <begin position="12"/>
        <end position="77"/>
    </location>
</feature>
<dbReference type="AlphaFoldDB" id="A0A412G3D7"/>
<dbReference type="GO" id="GO:0035312">
    <property type="term" value="F:5'-3' DNA exonuclease activity"/>
    <property type="evidence" value="ECO:0007669"/>
    <property type="project" value="TreeGrafter"/>
</dbReference>
<dbReference type="InterPro" id="IPR016195">
    <property type="entry name" value="Pol/histidinol_Pase-like"/>
</dbReference>
<evidence type="ECO:0000313" key="2">
    <source>
        <dbReference type="EMBL" id="RGR75030.1"/>
    </source>
</evidence>
<dbReference type="Proteomes" id="UP000284178">
    <property type="component" value="Unassembled WGS sequence"/>
</dbReference>
<protein>
    <submittedName>
        <fullName evidence="2">PHP domain-containing protein</fullName>
    </submittedName>
</protein>
<gene>
    <name evidence="2" type="ORF">DWY25_06305</name>
</gene>
<keyword evidence="3" id="KW-1185">Reference proteome</keyword>
<name>A0A412G3D7_9FIRM</name>
<organism evidence="2 3">
    <name type="scientific">Holdemania filiformis</name>
    <dbReference type="NCBI Taxonomy" id="61171"/>
    <lineage>
        <taxon>Bacteria</taxon>
        <taxon>Bacillati</taxon>
        <taxon>Bacillota</taxon>
        <taxon>Erysipelotrichia</taxon>
        <taxon>Erysipelotrichales</taxon>
        <taxon>Erysipelotrichaceae</taxon>
        <taxon>Holdemania</taxon>
    </lineage>
</organism>
<dbReference type="GO" id="GO:0004534">
    <property type="term" value="F:5'-3' RNA exonuclease activity"/>
    <property type="evidence" value="ECO:0007669"/>
    <property type="project" value="TreeGrafter"/>
</dbReference>
<dbReference type="SMART" id="SM00481">
    <property type="entry name" value="POLIIIAc"/>
    <property type="match status" value="1"/>
</dbReference>
<dbReference type="Pfam" id="PF02811">
    <property type="entry name" value="PHP"/>
    <property type="match status" value="1"/>
</dbReference>
<dbReference type="InterPro" id="IPR052018">
    <property type="entry name" value="PHP_domain"/>
</dbReference>
<dbReference type="PANTHER" id="PTHR42924:SF3">
    <property type="entry name" value="POLYMERASE_HISTIDINOL PHOSPHATASE N-TERMINAL DOMAIN-CONTAINING PROTEIN"/>
    <property type="match status" value="1"/>
</dbReference>
<dbReference type="EMBL" id="QRUP01000006">
    <property type="protein sequence ID" value="RGR75030.1"/>
    <property type="molecule type" value="Genomic_DNA"/>
</dbReference>